<dbReference type="FunFam" id="2.40.50.140:FF:000007">
    <property type="entry name" value="40S ribosomal protein S23"/>
    <property type="match status" value="1"/>
</dbReference>
<evidence type="ECO:0000256" key="2">
    <source>
        <dbReference type="ARBA" id="ARBA00004427"/>
    </source>
</evidence>
<feature type="domain" description="Beta/gamma crystallin 'Greek key'" evidence="15">
    <location>
        <begin position="190"/>
        <end position="231"/>
    </location>
</feature>
<protein>
    <recommendedName>
        <fullName evidence="5">Beta-crystallin A4</fullName>
    </recommendedName>
    <alternativeName>
        <fullName evidence="13">40S ribosomal protein S23</fullName>
    </alternativeName>
    <alternativeName>
        <fullName evidence="11">Beta-A4 crystallin</fullName>
    </alternativeName>
    <alternativeName>
        <fullName evidence="12">Small ribosomal subunit protein uS12</fullName>
    </alternativeName>
</protein>
<evidence type="ECO:0000256" key="10">
    <source>
        <dbReference type="ARBA" id="ARBA00025922"/>
    </source>
</evidence>
<evidence type="ECO:0000256" key="3">
    <source>
        <dbReference type="ARBA" id="ARBA00005657"/>
    </source>
</evidence>
<comment type="subunit">
    <text evidence="14">Component of the 40S small ribosomal subunit. Part of the small subunit (SSU) processome, composed of more than 70 proteins and the RNA chaperone small nucleolar RNA (snoRNA) U3.</text>
</comment>
<evidence type="ECO:0000256" key="7">
    <source>
        <dbReference type="ARBA" id="ARBA00022737"/>
    </source>
</evidence>
<dbReference type="Gene3D" id="2.40.50.140">
    <property type="entry name" value="Nucleic acid-binding proteins"/>
    <property type="match status" value="1"/>
</dbReference>
<evidence type="ECO:0000256" key="11">
    <source>
        <dbReference type="ARBA" id="ARBA00032269"/>
    </source>
</evidence>
<accession>A0A061I9L7</accession>
<evidence type="ECO:0000256" key="14">
    <source>
        <dbReference type="ARBA" id="ARBA00046579"/>
    </source>
</evidence>
<dbReference type="PROSITE" id="PS50915">
    <property type="entry name" value="CRYSTALLIN_BETA_GAMMA"/>
    <property type="match status" value="3"/>
</dbReference>
<reference evidence="17" key="1">
    <citation type="journal article" date="2013" name="Nat. Biotechnol.">
        <title>Chinese hamster genome sequenced from sorted chromosomes.</title>
        <authorList>
            <person name="Brinkrolf K."/>
            <person name="Rupp O."/>
            <person name="Laux H."/>
            <person name="Kollin F."/>
            <person name="Ernst W."/>
            <person name="Linke B."/>
            <person name="Kofler R."/>
            <person name="Romand S."/>
            <person name="Hesse F."/>
            <person name="Budach W.E."/>
            <person name="Galosy S."/>
            <person name="Muller D."/>
            <person name="Noll T."/>
            <person name="Wienberg J."/>
            <person name="Jostock T."/>
            <person name="Leonard M."/>
            <person name="Grillari J."/>
            <person name="Tauch A."/>
            <person name="Goesmann A."/>
            <person name="Helk B."/>
            <person name="Mott J.E."/>
            <person name="Puhler A."/>
            <person name="Borth N."/>
        </authorList>
    </citation>
    <scope>NUCLEOTIDE SEQUENCE [LARGE SCALE GENOMIC DNA]</scope>
    <source>
        <strain evidence="17">17A/GY</strain>
    </source>
</reference>
<evidence type="ECO:0000256" key="9">
    <source>
        <dbReference type="ARBA" id="ARBA00023274"/>
    </source>
</evidence>
<dbReference type="InterPro" id="IPR011024">
    <property type="entry name" value="G_crystallin-like"/>
</dbReference>
<evidence type="ECO:0000256" key="4">
    <source>
        <dbReference type="ARBA" id="ARBA00009646"/>
    </source>
</evidence>
<dbReference type="GO" id="GO:0005791">
    <property type="term" value="C:rough endoplasmic reticulum"/>
    <property type="evidence" value="ECO:0007669"/>
    <property type="project" value="UniProtKB-SubCell"/>
</dbReference>
<name>A0A061I9L7_CRIGR</name>
<dbReference type="GO" id="GO:0015935">
    <property type="term" value="C:small ribosomal subunit"/>
    <property type="evidence" value="ECO:0007669"/>
    <property type="project" value="InterPro"/>
</dbReference>
<dbReference type="InterPro" id="IPR006032">
    <property type="entry name" value="Ribosomal_uS12"/>
</dbReference>
<keyword evidence="6" id="KW-0273">Eye lens protein</keyword>
<evidence type="ECO:0000256" key="6">
    <source>
        <dbReference type="ARBA" id="ARBA00022613"/>
    </source>
</evidence>
<evidence type="ECO:0000256" key="1">
    <source>
        <dbReference type="ARBA" id="ARBA00003689"/>
    </source>
</evidence>
<dbReference type="Gene3D" id="2.60.20.10">
    <property type="entry name" value="Crystallins"/>
    <property type="match status" value="2"/>
</dbReference>
<comment type="subcellular location">
    <subcellularLocation>
        <location evidence="2">Rough endoplasmic reticulum</location>
    </subcellularLocation>
</comment>
<dbReference type="Pfam" id="PF00030">
    <property type="entry name" value="Crystall"/>
    <property type="match status" value="2"/>
</dbReference>
<dbReference type="GO" id="GO:0022626">
    <property type="term" value="C:cytosolic ribosome"/>
    <property type="evidence" value="ECO:0007669"/>
    <property type="project" value="UniProtKB-ARBA"/>
</dbReference>
<dbReference type="AlphaFoldDB" id="A0A061I9L7"/>
<organism evidence="16 17">
    <name type="scientific">Cricetulus griseus</name>
    <name type="common">Chinese hamster</name>
    <name type="synonym">Cricetulus barabensis griseus</name>
    <dbReference type="NCBI Taxonomy" id="10029"/>
    <lineage>
        <taxon>Eukaryota</taxon>
        <taxon>Metazoa</taxon>
        <taxon>Chordata</taxon>
        <taxon>Craniata</taxon>
        <taxon>Vertebrata</taxon>
        <taxon>Euteleostomi</taxon>
        <taxon>Mammalia</taxon>
        <taxon>Eutheria</taxon>
        <taxon>Euarchontoglires</taxon>
        <taxon>Glires</taxon>
        <taxon>Rodentia</taxon>
        <taxon>Myomorpha</taxon>
        <taxon>Muroidea</taxon>
        <taxon>Cricetidae</taxon>
        <taxon>Cricetinae</taxon>
        <taxon>Cricetulus</taxon>
    </lineage>
</organism>
<dbReference type="SUPFAM" id="SSF50249">
    <property type="entry name" value="Nucleic acid-binding proteins"/>
    <property type="match status" value="1"/>
</dbReference>
<evidence type="ECO:0000256" key="8">
    <source>
        <dbReference type="ARBA" id="ARBA00022980"/>
    </source>
</evidence>
<dbReference type="PANTHER" id="PTHR11818">
    <property type="entry name" value="BETA/GAMMA CRYSTALLIN"/>
    <property type="match status" value="1"/>
</dbReference>
<dbReference type="InterPro" id="IPR050252">
    <property type="entry name" value="Beta/Gamma-Crystallin"/>
</dbReference>
<dbReference type="GO" id="GO:0007601">
    <property type="term" value="P:visual perception"/>
    <property type="evidence" value="ECO:0007669"/>
    <property type="project" value="TreeGrafter"/>
</dbReference>
<evidence type="ECO:0000256" key="12">
    <source>
        <dbReference type="ARBA" id="ARBA00035161"/>
    </source>
</evidence>
<dbReference type="GO" id="GO:0005212">
    <property type="term" value="F:structural constituent of eye lens"/>
    <property type="evidence" value="ECO:0007669"/>
    <property type="project" value="UniProtKB-KW"/>
</dbReference>
<keyword evidence="9" id="KW-0687">Ribonucleoprotein</keyword>
<evidence type="ECO:0000313" key="17">
    <source>
        <dbReference type="Proteomes" id="UP000030759"/>
    </source>
</evidence>
<dbReference type="SMART" id="SM00247">
    <property type="entry name" value="XTALbg"/>
    <property type="match status" value="2"/>
</dbReference>
<sequence length="412" mass="46480">MQTDRKSPTTIKVMLGPKSSVSLLKPELLTCPPWALARTGFCFYHWLAESVFVPWGPCPFPAYKSLALSGPSSDMCSGPYLDPANMTLQCTKSAGHWRMVVWDEEGFQGRRHEFTAECPSVLELGFETVRSLKVLSGAWVGFEHAGFQGQQYVLERGEYPAWDAWSGNTAYPAERLTSFRPVACANHRDSRLTIFEQENFLGRKGELSDDYPSLQAMGWDGTEVGSFHVQSGAWVCSQFPGYRGFQYILESDHHSGDYKHFREWGSHAHTFQVQSVRRIQQKLCSHWRDQKWHDKQYKKAHLGTALKANPFRVASNLSEVLEKVVVEAKQPNFAILKCVRVQLIKKGRKITAFLPNDGCLNFIEENDEVLVAGFGRKGHAVGDIPGVCFKVVKVANVSLLALYKSKKERPRS</sequence>
<dbReference type="GO" id="GO:0003735">
    <property type="term" value="F:structural constituent of ribosome"/>
    <property type="evidence" value="ECO:0007669"/>
    <property type="project" value="InterPro"/>
</dbReference>
<evidence type="ECO:0000313" key="16">
    <source>
        <dbReference type="EMBL" id="ERE76807.1"/>
    </source>
</evidence>
<gene>
    <name evidence="16" type="ORF">H671_4g11557</name>
</gene>
<comment type="similarity">
    <text evidence="4">Belongs to the beta/gamma-crystallin family.</text>
</comment>
<feature type="domain" description="Beta/gamma crystallin 'Greek key'" evidence="15">
    <location>
        <begin position="137"/>
        <end position="183"/>
    </location>
</feature>
<dbReference type="Pfam" id="PF00164">
    <property type="entry name" value="Ribosom_S12_S23"/>
    <property type="match status" value="1"/>
</dbReference>
<dbReference type="InterPro" id="IPR005680">
    <property type="entry name" value="Ribosomal_uS12_euk/arc"/>
</dbReference>
<comment type="similarity">
    <text evidence="3">Belongs to the universal ribosomal protein uS12 family.</text>
</comment>
<dbReference type="CDD" id="cd03367">
    <property type="entry name" value="Ribosomal_S23"/>
    <property type="match status" value="1"/>
</dbReference>
<evidence type="ECO:0000259" key="15">
    <source>
        <dbReference type="PROSITE" id="PS50915"/>
    </source>
</evidence>
<dbReference type="PRINTS" id="PR01367">
    <property type="entry name" value="BGCRYSTALLIN"/>
</dbReference>
<keyword evidence="7" id="KW-0677">Repeat</keyword>
<comment type="function">
    <text evidence="1">Crystallins are the dominant structural components of the vertebrate eye lens.</text>
</comment>
<dbReference type="GO" id="GO:0002088">
    <property type="term" value="P:lens development in camera-type eye"/>
    <property type="evidence" value="ECO:0007669"/>
    <property type="project" value="TreeGrafter"/>
</dbReference>
<dbReference type="InterPro" id="IPR012340">
    <property type="entry name" value="NA-bd_OB-fold"/>
</dbReference>
<evidence type="ECO:0000256" key="5">
    <source>
        <dbReference type="ARBA" id="ARBA00019489"/>
    </source>
</evidence>
<evidence type="ECO:0000256" key="13">
    <source>
        <dbReference type="ARBA" id="ARBA00035463"/>
    </source>
</evidence>
<dbReference type="FunFam" id="2.60.20.10:FF:000002">
    <property type="entry name" value="Crystallin, beta B2"/>
    <property type="match status" value="1"/>
</dbReference>
<proteinExistence type="inferred from homology"/>
<feature type="domain" description="Beta/gamma crystallin 'Greek key'" evidence="15">
    <location>
        <begin position="97"/>
        <end position="136"/>
    </location>
</feature>
<dbReference type="EMBL" id="KE673946">
    <property type="protein sequence ID" value="ERE76807.1"/>
    <property type="molecule type" value="Genomic_DNA"/>
</dbReference>
<dbReference type="FunFam" id="2.60.20.10:FF:000004">
    <property type="entry name" value="Crystallin beta A4"/>
    <property type="match status" value="1"/>
</dbReference>
<dbReference type="SUPFAM" id="SSF49695">
    <property type="entry name" value="gamma-Crystallin-like"/>
    <property type="match status" value="1"/>
</dbReference>
<dbReference type="InterPro" id="IPR001064">
    <property type="entry name" value="Beta/gamma_crystallin"/>
</dbReference>
<dbReference type="PANTHER" id="PTHR11818:SF19">
    <property type="entry name" value="BETA-CRYSTALLIN A4"/>
    <property type="match status" value="1"/>
</dbReference>
<dbReference type="Proteomes" id="UP000030759">
    <property type="component" value="Unassembled WGS sequence"/>
</dbReference>
<dbReference type="GO" id="GO:0006412">
    <property type="term" value="P:translation"/>
    <property type="evidence" value="ECO:0007669"/>
    <property type="project" value="InterPro"/>
</dbReference>
<keyword evidence="8" id="KW-0689">Ribosomal protein</keyword>
<comment type="subunit">
    <text evidence="10">Homo/heterodimer, or complexes of higher-order. The structure of beta-crystallin oligomers seems to be stabilized through interactions between the N-terminal arms.</text>
</comment>